<dbReference type="Pfam" id="PF04321">
    <property type="entry name" value="RmlD_sub_bind"/>
    <property type="match status" value="1"/>
</dbReference>
<evidence type="ECO:0000256" key="4">
    <source>
        <dbReference type="ARBA" id="ARBA00017099"/>
    </source>
</evidence>
<keyword evidence="6 8" id="KW-0560">Oxidoreductase</keyword>
<dbReference type="EMBL" id="PRDL01000001">
    <property type="protein sequence ID" value="MBE8718346.1"/>
    <property type="molecule type" value="Genomic_DNA"/>
</dbReference>
<comment type="caution">
    <text evidence="8">The sequence shown here is derived from an EMBL/GenBank/DDBJ whole genome shotgun (WGS) entry which is preliminary data.</text>
</comment>
<protein>
    <recommendedName>
        <fullName evidence="4 6">dTDP-4-dehydrorhamnose reductase</fullName>
        <ecNumber evidence="3 6">1.1.1.133</ecNumber>
    </recommendedName>
</protein>
<evidence type="ECO:0000256" key="3">
    <source>
        <dbReference type="ARBA" id="ARBA00012929"/>
    </source>
</evidence>
<evidence type="ECO:0000313" key="9">
    <source>
        <dbReference type="Proteomes" id="UP000652567"/>
    </source>
</evidence>
<evidence type="ECO:0000256" key="1">
    <source>
        <dbReference type="ARBA" id="ARBA00004781"/>
    </source>
</evidence>
<name>A0A928YU73_9GAMM</name>
<dbReference type="NCBIfam" id="TIGR01214">
    <property type="entry name" value="rmlD"/>
    <property type="match status" value="1"/>
</dbReference>
<comment type="cofactor">
    <cofactor evidence="6">
        <name>Mg(2+)</name>
        <dbReference type="ChEBI" id="CHEBI:18420"/>
    </cofactor>
    <text evidence="6">Binds 1 Mg(2+) ion per monomer.</text>
</comment>
<feature type="domain" description="RmlD-like substrate binding" evidence="7">
    <location>
        <begin position="1"/>
        <end position="288"/>
    </location>
</feature>
<dbReference type="InterPro" id="IPR029903">
    <property type="entry name" value="RmlD-like-bd"/>
</dbReference>
<gene>
    <name evidence="8" type="primary">rfbD</name>
    <name evidence="8" type="ORF">C4F51_14215</name>
</gene>
<dbReference type="GO" id="GO:0019305">
    <property type="term" value="P:dTDP-rhamnose biosynthetic process"/>
    <property type="evidence" value="ECO:0007669"/>
    <property type="project" value="TreeGrafter"/>
</dbReference>
<comment type="pathway">
    <text evidence="1 6">Carbohydrate biosynthesis; dTDP-L-rhamnose biosynthesis.</text>
</comment>
<dbReference type="RefSeq" id="WP_193910843.1">
    <property type="nucleotide sequence ID" value="NZ_PRDL01000001.1"/>
</dbReference>
<dbReference type="Gene3D" id="3.90.25.10">
    <property type="entry name" value="UDP-galactose 4-epimerase, domain 1"/>
    <property type="match status" value="1"/>
</dbReference>
<dbReference type="Gene3D" id="3.40.50.720">
    <property type="entry name" value="NAD(P)-binding Rossmann-like Domain"/>
    <property type="match status" value="1"/>
</dbReference>
<dbReference type="Proteomes" id="UP000652567">
    <property type="component" value="Unassembled WGS sequence"/>
</dbReference>
<comment type="catalytic activity">
    <reaction evidence="5 6">
        <text>dTDP-beta-L-rhamnose + NADP(+) = dTDP-4-dehydro-beta-L-rhamnose + NADPH + H(+)</text>
        <dbReference type="Rhea" id="RHEA:21796"/>
        <dbReference type="ChEBI" id="CHEBI:15378"/>
        <dbReference type="ChEBI" id="CHEBI:57510"/>
        <dbReference type="ChEBI" id="CHEBI:57783"/>
        <dbReference type="ChEBI" id="CHEBI:58349"/>
        <dbReference type="ChEBI" id="CHEBI:62830"/>
        <dbReference type="EC" id="1.1.1.133"/>
    </reaction>
</comment>
<dbReference type="SUPFAM" id="SSF51735">
    <property type="entry name" value="NAD(P)-binding Rossmann-fold domains"/>
    <property type="match status" value="1"/>
</dbReference>
<dbReference type="AlphaFoldDB" id="A0A928YU73"/>
<dbReference type="EC" id="1.1.1.133" evidence="3 6"/>
<proteinExistence type="inferred from homology"/>
<reference evidence="8" key="1">
    <citation type="submission" date="2018-07" db="EMBL/GenBank/DDBJ databases">
        <title>Genome assembly of strain Ka43.</title>
        <authorList>
            <person name="Kukolya J."/>
            <person name="Nagy I."/>
            <person name="Horvath B."/>
            <person name="Toth A."/>
        </authorList>
    </citation>
    <scope>NUCLEOTIDE SEQUENCE</scope>
    <source>
        <strain evidence="8">KB43</strain>
    </source>
</reference>
<evidence type="ECO:0000259" key="7">
    <source>
        <dbReference type="Pfam" id="PF04321"/>
    </source>
</evidence>
<dbReference type="GO" id="GO:0005829">
    <property type="term" value="C:cytosol"/>
    <property type="evidence" value="ECO:0007669"/>
    <property type="project" value="TreeGrafter"/>
</dbReference>
<accession>A0A928YU73</accession>
<dbReference type="InterPro" id="IPR005913">
    <property type="entry name" value="dTDP_dehydrorham_reduct"/>
</dbReference>
<sequence length="293" mass="31638">MKILITGANGQVGHCLQQQLLDSNIPFIAVTREQLDITDAHAVEQLLQTEQPTIVINAAAHTAVDKAETDQDNAFAINRDGIANLARISANIGAAVFHISTDYVFDGEKDSPYSEHDATNPQGVYGHSKLAGEQAAAAANPRHIILRTAWVFGEHGNNFVKTMIRLGRTKDALGIVADQQGSPTYAGDIAKVLIILADIYSNSGELPWGIYHYAGAPHTNWHSFAQAIFQQVEASGIYEKPVPALSAITTADYPTPAKRPANSRLDCKKIEDAFGIPPSDWQTALNNIRAYAG</sequence>
<dbReference type="PANTHER" id="PTHR10491">
    <property type="entry name" value="DTDP-4-DEHYDRORHAMNOSE REDUCTASE"/>
    <property type="match status" value="1"/>
</dbReference>
<dbReference type="PANTHER" id="PTHR10491:SF4">
    <property type="entry name" value="METHIONINE ADENOSYLTRANSFERASE 2 SUBUNIT BETA"/>
    <property type="match status" value="1"/>
</dbReference>
<dbReference type="GO" id="GO:0008831">
    <property type="term" value="F:dTDP-4-dehydrorhamnose reductase activity"/>
    <property type="evidence" value="ECO:0007669"/>
    <property type="project" value="UniProtKB-EC"/>
</dbReference>
<keyword evidence="9" id="KW-1185">Reference proteome</keyword>
<evidence type="ECO:0000256" key="6">
    <source>
        <dbReference type="RuleBase" id="RU364082"/>
    </source>
</evidence>
<dbReference type="CDD" id="cd05254">
    <property type="entry name" value="dTDP_HR_like_SDR_e"/>
    <property type="match status" value="1"/>
</dbReference>
<evidence type="ECO:0000256" key="2">
    <source>
        <dbReference type="ARBA" id="ARBA00010944"/>
    </source>
</evidence>
<evidence type="ECO:0000313" key="8">
    <source>
        <dbReference type="EMBL" id="MBE8718346.1"/>
    </source>
</evidence>
<comment type="similarity">
    <text evidence="2 6">Belongs to the dTDP-4-dehydrorhamnose reductase family.</text>
</comment>
<comment type="function">
    <text evidence="6">Catalyzes the reduction of dTDP-6-deoxy-L-lyxo-4-hexulose to yield dTDP-L-rhamnose.</text>
</comment>
<organism evidence="8 9">
    <name type="scientific">Cellvibrio polysaccharolyticus</name>
    <dbReference type="NCBI Taxonomy" id="2082724"/>
    <lineage>
        <taxon>Bacteria</taxon>
        <taxon>Pseudomonadati</taxon>
        <taxon>Pseudomonadota</taxon>
        <taxon>Gammaproteobacteria</taxon>
        <taxon>Cellvibrionales</taxon>
        <taxon>Cellvibrionaceae</taxon>
        <taxon>Cellvibrio</taxon>
    </lineage>
</organism>
<evidence type="ECO:0000256" key="5">
    <source>
        <dbReference type="ARBA" id="ARBA00048200"/>
    </source>
</evidence>
<dbReference type="InterPro" id="IPR036291">
    <property type="entry name" value="NAD(P)-bd_dom_sf"/>
</dbReference>
<keyword evidence="6" id="KW-0521">NADP</keyword>
<dbReference type="FunFam" id="3.40.50.720:FF:000159">
    <property type="entry name" value="dTDP-4-dehydrorhamnose reductase"/>
    <property type="match status" value="1"/>
</dbReference>